<sequence>MTANATNARVDVFIKKAQKWKEEYELLRQIVLDCGLSEDYKWMHPCYTLGEANIALIHGFKDYCALLFPQGALLKDPQGILVQQTENVQAARQLRFTSAQQIEEMKEIVTAYVLEAVQNEKAGLKVKLKETEAFPMPEELEARFAEMPELKTAFDALTPGRRRAYLLHFSQPKQAKTRVSRIEKWTQPILEGKGLND</sequence>
<evidence type="ECO:0000313" key="3">
    <source>
        <dbReference type="Proteomes" id="UP000234789"/>
    </source>
</evidence>
<organism evidence="2 3">
    <name type="scientific">Paenibacillus pasadenensis</name>
    <dbReference type="NCBI Taxonomy" id="217090"/>
    <lineage>
        <taxon>Bacteria</taxon>
        <taxon>Bacillati</taxon>
        <taxon>Bacillota</taxon>
        <taxon>Bacilli</taxon>
        <taxon>Bacillales</taxon>
        <taxon>Paenibacillaceae</taxon>
        <taxon>Paenibacillus</taxon>
    </lineage>
</organism>
<dbReference type="EMBL" id="NFEZ01000001">
    <property type="protein sequence ID" value="PLT48466.1"/>
    <property type="molecule type" value="Genomic_DNA"/>
</dbReference>
<dbReference type="Pfam" id="PF13376">
    <property type="entry name" value="OmdA"/>
    <property type="match status" value="1"/>
</dbReference>
<reference evidence="2 3" key="1">
    <citation type="submission" date="2017-05" db="EMBL/GenBank/DDBJ databases">
        <title>Functional genome analysis of Paenibacillus pasadenensis strain R16: insights on endophytic life style and antifungal activity.</title>
        <authorList>
            <person name="Passera A."/>
            <person name="Marcolungo L."/>
            <person name="Casati P."/>
            <person name="Brasca M."/>
            <person name="Quaglino F."/>
            <person name="Delledonne M."/>
        </authorList>
    </citation>
    <scope>NUCLEOTIDE SEQUENCE [LARGE SCALE GENOMIC DNA]</scope>
    <source>
        <strain evidence="2 3">R16</strain>
    </source>
</reference>
<accession>A0A2N5NDN3</accession>
<dbReference type="Pfam" id="PF08818">
    <property type="entry name" value="DUF1801"/>
    <property type="match status" value="1"/>
</dbReference>
<name>A0A2N5NDN3_9BACL</name>
<dbReference type="SUPFAM" id="SSF159888">
    <property type="entry name" value="YdhG-like"/>
    <property type="match status" value="1"/>
</dbReference>
<dbReference type="Gene3D" id="3.90.1150.200">
    <property type="match status" value="1"/>
</dbReference>
<evidence type="ECO:0000313" key="2">
    <source>
        <dbReference type="EMBL" id="PLT48466.1"/>
    </source>
</evidence>
<gene>
    <name evidence="2" type="ORF">B8V81_0598</name>
</gene>
<dbReference type="AlphaFoldDB" id="A0A2N5NDN3"/>
<keyword evidence="3" id="KW-1185">Reference proteome</keyword>
<comment type="caution">
    <text evidence="2">The sequence shown here is derived from an EMBL/GenBank/DDBJ whole genome shotgun (WGS) entry which is preliminary data.</text>
</comment>
<proteinExistence type="predicted"/>
<dbReference type="InterPro" id="IPR014922">
    <property type="entry name" value="YdhG-like"/>
</dbReference>
<feature type="domain" description="YdhG-like" evidence="1">
    <location>
        <begin position="20"/>
        <end position="117"/>
    </location>
</feature>
<dbReference type="RefSeq" id="WP_101807660.1">
    <property type="nucleotide sequence ID" value="NZ_NFEZ01000001.1"/>
</dbReference>
<protein>
    <submittedName>
        <fullName evidence="2">DUF1801 domain-containing protein</fullName>
    </submittedName>
</protein>
<dbReference type="Proteomes" id="UP000234789">
    <property type="component" value="Unassembled WGS sequence"/>
</dbReference>
<evidence type="ECO:0000259" key="1">
    <source>
        <dbReference type="Pfam" id="PF08818"/>
    </source>
</evidence>
<dbReference type="PIRSF" id="PIRSF021308">
    <property type="entry name" value="UCP021308"/>
    <property type="match status" value="1"/>
</dbReference>
<dbReference type="InterPro" id="IPR016786">
    <property type="entry name" value="YdeI_bac"/>
</dbReference>